<dbReference type="EMBL" id="JBJQND010000001">
    <property type="protein sequence ID" value="KAL3891377.1"/>
    <property type="molecule type" value="Genomic_DNA"/>
</dbReference>
<reference evidence="3 4" key="1">
    <citation type="submission" date="2024-11" db="EMBL/GenBank/DDBJ databases">
        <title>Chromosome-level genome assembly of the freshwater bivalve Anodonta woodiana.</title>
        <authorList>
            <person name="Chen X."/>
        </authorList>
    </citation>
    <scope>NUCLEOTIDE SEQUENCE [LARGE SCALE GENOMIC DNA]</scope>
    <source>
        <strain evidence="3">MN2024</strain>
        <tissue evidence="3">Gills</tissue>
    </source>
</reference>
<feature type="region of interest" description="Disordered" evidence="1">
    <location>
        <begin position="159"/>
        <end position="178"/>
    </location>
</feature>
<keyword evidence="2" id="KW-0732">Signal</keyword>
<feature type="chain" id="PRO_5044878633" evidence="2">
    <location>
        <begin position="18"/>
        <end position="178"/>
    </location>
</feature>
<sequence length="178" mass="19854">MHKTELLLLYILGIIQSHVLVEMANLNKFADYELKKEKTKPRMKRSTQCSSPSGWNLHGSEWGCCGNYDGCCEYASFICYMHDAMCQCCGSPLCGPKCRPERSCGQMEIHRNPGPTLAETATTTDAKELVTGEKKYTSSKFMTNGGRFDEKVKVAQREVENKEDTGFDGMGSGEVPEQ</sequence>
<accession>A0ABD3XYT3</accession>
<comment type="caution">
    <text evidence="3">The sequence shown here is derived from an EMBL/GenBank/DDBJ whole genome shotgun (WGS) entry which is preliminary data.</text>
</comment>
<evidence type="ECO:0000313" key="3">
    <source>
        <dbReference type="EMBL" id="KAL3891377.1"/>
    </source>
</evidence>
<dbReference type="AlphaFoldDB" id="A0ABD3XYT3"/>
<proteinExistence type="predicted"/>
<evidence type="ECO:0000256" key="1">
    <source>
        <dbReference type="SAM" id="MobiDB-lite"/>
    </source>
</evidence>
<evidence type="ECO:0000313" key="4">
    <source>
        <dbReference type="Proteomes" id="UP001634394"/>
    </source>
</evidence>
<feature type="signal peptide" evidence="2">
    <location>
        <begin position="1"/>
        <end position="17"/>
    </location>
</feature>
<organism evidence="3 4">
    <name type="scientific">Sinanodonta woodiana</name>
    <name type="common">Chinese pond mussel</name>
    <name type="synonym">Anodonta woodiana</name>
    <dbReference type="NCBI Taxonomy" id="1069815"/>
    <lineage>
        <taxon>Eukaryota</taxon>
        <taxon>Metazoa</taxon>
        <taxon>Spiralia</taxon>
        <taxon>Lophotrochozoa</taxon>
        <taxon>Mollusca</taxon>
        <taxon>Bivalvia</taxon>
        <taxon>Autobranchia</taxon>
        <taxon>Heteroconchia</taxon>
        <taxon>Palaeoheterodonta</taxon>
        <taxon>Unionida</taxon>
        <taxon>Unionoidea</taxon>
        <taxon>Unionidae</taxon>
        <taxon>Unioninae</taxon>
        <taxon>Sinanodonta</taxon>
    </lineage>
</organism>
<protein>
    <submittedName>
        <fullName evidence="3">Uncharacterized protein</fullName>
    </submittedName>
</protein>
<name>A0ABD3XYT3_SINWO</name>
<gene>
    <name evidence="3" type="ORF">ACJMK2_003639</name>
</gene>
<keyword evidence="4" id="KW-1185">Reference proteome</keyword>
<evidence type="ECO:0000256" key="2">
    <source>
        <dbReference type="SAM" id="SignalP"/>
    </source>
</evidence>
<dbReference type="Proteomes" id="UP001634394">
    <property type="component" value="Unassembled WGS sequence"/>
</dbReference>